<name>A0ABP4U6W1_9MICO</name>
<dbReference type="Proteomes" id="UP001501690">
    <property type="component" value="Unassembled WGS sequence"/>
</dbReference>
<dbReference type="Pfam" id="PF01551">
    <property type="entry name" value="Peptidase_M23"/>
    <property type="match status" value="1"/>
</dbReference>
<feature type="transmembrane region" description="Helical" evidence="2">
    <location>
        <begin position="55"/>
        <end position="76"/>
    </location>
</feature>
<dbReference type="RefSeq" id="WP_344070963.1">
    <property type="nucleotide sequence ID" value="NZ_BAAAPL010000001.1"/>
</dbReference>
<evidence type="ECO:0000256" key="2">
    <source>
        <dbReference type="SAM" id="Phobius"/>
    </source>
</evidence>
<dbReference type="PANTHER" id="PTHR21666">
    <property type="entry name" value="PEPTIDASE-RELATED"/>
    <property type="match status" value="1"/>
</dbReference>
<dbReference type="CDD" id="cd12797">
    <property type="entry name" value="M23_peptidase"/>
    <property type="match status" value="1"/>
</dbReference>
<keyword evidence="2" id="KW-0812">Transmembrane</keyword>
<feature type="region of interest" description="Disordered" evidence="1">
    <location>
        <begin position="1"/>
        <end position="49"/>
    </location>
</feature>
<keyword evidence="2" id="KW-0472">Membrane</keyword>
<organism evidence="4 5">
    <name type="scientific">Microbacterium sediminicola</name>
    <dbReference type="NCBI Taxonomy" id="415210"/>
    <lineage>
        <taxon>Bacteria</taxon>
        <taxon>Bacillati</taxon>
        <taxon>Actinomycetota</taxon>
        <taxon>Actinomycetes</taxon>
        <taxon>Micrococcales</taxon>
        <taxon>Microbacteriaceae</taxon>
        <taxon>Microbacterium</taxon>
    </lineage>
</organism>
<keyword evidence="5" id="KW-1185">Reference proteome</keyword>
<dbReference type="InterPro" id="IPR011055">
    <property type="entry name" value="Dup_hybrid_motif"/>
</dbReference>
<gene>
    <name evidence="4" type="ORF">GCM10009808_14780</name>
</gene>
<evidence type="ECO:0000313" key="4">
    <source>
        <dbReference type="EMBL" id="GAA1698342.1"/>
    </source>
</evidence>
<feature type="domain" description="M23ase beta-sheet core" evidence="3">
    <location>
        <begin position="182"/>
        <end position="282"/>
    </location>
</feature>
<evidence type="ECO:0000259" key="3">
    <source>
        <dbReference type="Pfam" id="PF01551"/>
    </source>
</evidence>
<dbReference type="InterPro" id="IPR050570">
    <property type="entry name" value="Cell_wall_metabolism_enzyme"/>
</dbReference>
<dbReference type="InterPro" id="IPR016047">
    <property type="entry name" value="M23ase_b-sheet_dom"/>
</dbReference>
<reference evidence="5" key="1">
    <citation type="journal article" date="2019" name="Int. J. Syst. Evol. Microbiol.">
        <title>The Global Catalogue of Microorganisms (GCM) 10K type strain sequencing project: providing services to taxonomists for standard genome sequencing and annotation.</title>
        <authorList>
            <consortium name="The Broad Institute Genomics Platform"/>
            <consortium name="The Broad Institute Genome Sequencing Center for Infectious Disease"/>
            <person name="Wu L."/>
            <person name="Ma J."/>
        </authorList>
    </citation>
    <scope>NUCLEOTIDE SEQUENCE [LARGE SCALE GENOMIC DNA]</scope>
    <source>
        <strain evidence="5">JCM 15577</strain>
    </source>
</reference>
<dbReference type="EMBL" id="BAAAPL010000001">
    <property type="protein sequence ID" value="GAA1698342.1"/>
    <property type="molecule type" value="Genomic_DNA"/>
</dbReference>
<evidence type="ECO:0000313" key="5">
    <source>
        <dbReference type="Proteomes" id="UP001501690"/>
    </source>
</evidence>
<keyword evidence="2" id="KW-1133">Transmembrane helix</keyword>
<accession>A0ABP4U6W1</accession>
<dbReference type="Gene3D" id="2.70.70.10">
    <property type="entry name" value="Glucose Permease (Domain IIA)"/>
    <property type="match status" value="1"/>
</dbReference>
<proteinExistence type="predicted"/>
<feature type="compositionally biased region" description="Basic and acidic residues" evidence="1">
    <location>
        <begin position="1"/>
        <end position="11"/>
    </location>
</feature>
<dbReference type="SUPFAM" id="SSF51261">
    <property type="entry name" value="Duplicated hybrid motif"/>
    <property type="match status" value="1"/>
</dbReference>
<dbReference type="PANTHER" id="PTHR21666:SF270">
    <property type="entry name" value="MUREIN HYDROLASE ACTIVATOR ENVC"/>
    <property type="match status" value="1"/>
</dbReference>
<evidence type="ECO:0000256" key="1">
    <source>
        <dbReference type="SAM" id="MobiDB-lite"/>
    </source>
</evidence>
<comment type="caution">
    <text evidence="4">The sequence shown here is derived from an EMBL/GenBank/DDBJ whole genome shotgun (WGS) entry which is preliminary data.</text>
</comment>
<protein>
    <recommendedName>
        <fullName evidence="3">M23ase beta-sheet core domain-containing protein</fullName>
    </recommendedName>
</protein>
<sequence length="291" mass="30448">MADNNESHDIEATDTPTPPVRTRRSVRLSKLPRPAVVRSRTPRAKGASASPARSLASLAIVGGLVLAVGLPAYGAFQQSAEAVTLQEVAESDAQSLVVASDTETAALERDSYSATTPEEIEQKKAEEAAAAAAAAAASVASSYSAVDISMVSPGSGAVRWPVTTFHIGDWQLNGFRTASRPTHNGVDMLNSSGSPIYAAADGVVRIAQDGYYTYGNAVVIDSVINGQVVSTLYAHMIWGSRLVNPGDTVTAGQMIGLMGMTGYATTPHLHFEVKINGTYVDPWAWLNANAG</sequence>